<reference evidence="3 4" key="1">
    <citation type="journal article" date="2023" name="Microb. Genom.">
        <title>Mesoterricola silvestris gen. nov., sp. nov., Mesoterricola sediminis sp. nov., Geothrix oryzae sp. nov., Geothrix edaphica sp. nov., Geothrix rubra sp. nov., and Geothrix limicola sp. nov., six novel members of Acidobacteriota isolated from soils.</title>
        <authorList>
            <person name="Weisberg A.J."/>
            <person name="Pearce E."/>
            <person name="Kramer C.G."/>
            <person name="Chang J.H."/>
            <person name="Clarke C.R."/>
        </authorList>
    </citation>
    <scope>NUCLEOTIDE SEQUENCE [LARGE SCALE GENOMIC DNA]</scope>
    <source>
        <strain evidence="3 4">NRRL_B-2795</strain>
    </source>
</reference>
<protein>
    <submittedName>
        <fullName evidence="3">Bifunctional DNA primase/polymerase</fullName>
    </submittedName>
</protein>
<dbReference type="InterPro" id="IPR015330">
    <property type="entry name" value="DNA_primase/pol_bifunc_N"/>
</dbReference>
<dbReference type="SMART" id="SM00943">
    <property type="entry name" value="Prim-Pol"/>
    <property type="match status" value="1"/>
</dbReference>
<accession>A0ABU4LCH0</accession>
<dbReference type="EMBL" id="JARAVY010000015">
    <property type="protein sequence ID" value="MDX2913427.1"/>
    <property type="molecule type" value="Genomic_DNA"/>
</dbReference>
<evidence type="ECO:0000313" key="3">
    <source>
        <dbReference type="EMBL" id="MDX2913427.1"/>
    </source>
</evidence>
<dbReference type="SUPFAM" id="SSF56747">
    <property type="entry name" value="Prim-pol domain"/>
    <property type="match status" value="1"/>
</dbReference>
<keyword evidence="4" id="KW-1185">Reference proteome</keyword>
<gene>
    <name evidence="3" type="ORF">PV517_32755</name>
</gene>
<comment type="caution">
    <text evidence="3">The sequence shown here is derived from an EMBL/GenBank/DDBJ whole genome shotgun (WGS) entry which is preliminary data.</text>
</comment>
<proteinExistence type="predicted"/>
<sequence>MLEHALAYAQHGWSVFPLSGKTPAIPRAHEAGHPCRGECGQHGHGYHDATRDPAQITAWWSRYPSAGIGLPCAPNGLAVVDVDPRNGGHSTLCRLEAEHGPLPATLMQLTGGDGLHLVYAHPGTDLPGKLGPGIDVKANGYIVAAPSLHPSGARYRWSGDGQFTHPLTPWPLFLGARTTPPRPVHQIGTARPFDGLVGLVAFVLEARQGERNSRLFWAGCRALELVRAGKVDGDAVHGALLDAAARIGLSDAEASRTLHSAERAPRRAGAVA</sequence>
<evidence type="ECO:0000313" key="4">
    <source>
        <dbReference type="Proteomes" id="UP001271723"/>
    </source>
</evidence>
<dbReference type="Proteomes" id="UP001271723">
    <property type="component" value="Unassembled WGS sequence"/>
</dbReference>
<feature type="domain" description="DNA primase/polymerase bifunctional N-terminal" evidence="2">
    <location>
        <begin position="5"/>
        <end position="174"/>
    </location>
</feature>
<dbReference type="Pfam" id="PF09250">
    <property type="entry name" value="Prim-Pol"/>
    <property type="match status" value="1"/>
</dbReference>
<dbReference type="RefSeq" id="WP_179202861.1">
    <property type="nucleotide sequence ID" value="NZ_JAGJBZ010000003.1"/>
</dbReference>
<dbReference type="InterPro" id="IPR014820">
    <property type="entry name" value="PriCT_1"/>
</dbReference>
<dbReference type="SMART" id="SM00942">
    <property type="entry name" value="PriCT_1"/>
    <property type="match status" value="1"/>
</dbReference>
<dbReference type="CDD" id="cd04859">
    <property type="entry name" value="Prim_Pol"/>
    <property type="match status" value="1"/>
</dbReference>
<feature type="domain" description="Primase C-terminal 1" evidence="1">
    <location>
        <begin position="200"/>
        <end position="267"/>
    </location>
</feature>
<organism evidence="3 4">
    <name type="scientific">Streptomyces griseiscabiei</name>
    <dbReference type="NCBI Taxonomy" id="2993540"/>
    <lineage>
        <taxon>Bacteria</taxon>
        <taxon>Bacillati</taxon>
        <taxon>Actinomycetota</taxon>
        <taxon>Actinomycetes</taxon>
        <taxon>Kitasatosporales</taxon>
        <taxon>Streptomycetaceae</taxon>
        <taxon>Streptomyces</taxon>
    </lineage>
</organism>
<evidence type="ECO:0000259" key="1">
    <source>
        <dbReference type="SMART" id="SM00942"/>
    </source>
</evidence>
<evidence type="ECO:0000259" key="2">
    <source>
        <dbReference type="SMART" id="SM00943"/>
    </source>
</evidence>
<name>A0ABU4LCH0_9ACTN</name>